<evidence type="ECO:0000259" key="7">
    <source>
        <dbReference type="PROSITE" id="PS51123"/>
    </source>
</evidence>
<dbReference type="Proteomes" id="UP000611215">
    <property type="component" value="Unassembled WGS sequence"/>
</dbReference>
<evidence type="ECO:0000256" key="3">
    <source>
        <dbReference type="ARBA" id="ARBA00023237"/>
    </source>
</evidence>
<dbReference type="PANTHER" id="PTHR30329:SF21">
    <property type="entry name" value="LIPOPROTEIN YIAD-RELATED"/>
    <property type="match status" value="1"/>
</dbReference>
<comment type="subcellular location">
    <subcellularLocation>
        <location evidence="1">Cell outer membrane</location>
    </subcellularLocation>
</comment>
<keyword evidence="2 4" id="KW-0472">Membrane</keyword>
<dbReference type="InterPro" id="IPR006664">
    <property type="entry name" value="OMP_bac"/>
</dbReference>
<dbReference type="SUPFAM" id="SSF103088">
    <property type="entry name" value="OmpA-like"/>
    <property type="match status" value="1"/>
</dbReference>
<dbReference type="PROSITE" id="PS51123">
    <property type="entry name" value="OMPA_2"/>
    <property type="match status" value="1"/>
</dbReference>
<evidence type="ECO:0000256" key="2">
    <source>
        <dbReference type="ARBA" id="ARBA00023136"/>
    </source>
</evidence>
<evidence type="ECO:0000256" key="5">
    <source>
        <dbReference type="SAM" id="MobiDB-lite"/>
    </source>
</evidence>
<feature type="domain" description="OmpA-like" evidence="7">
    <location>
        <begin position="408"/>
        <end position="523"/>
    </location>
</feature>
<dbReference type="PANTHER" id="PTHR30329">
    <property type="entry name" value="STATOR ELEMENT OF FLAGELLAR MOTOR COMPLEX"/>
    <property type="match status" value="1"/>
</dbReference>
<feature type="region of interest" description="Disordered" evidence="5">
    <location>
        <begin position="137"/>
        <end position="181"/>
    </location>
</feature>
<comment type="caution">
    <text evidence="8">The sequence shown here is derived from an EMBL/GenBank/DDBJ whole genome shotgun (WGS) entry which is preliminary data.</text>
</comment>
<dbReference type="Pfam" id="PF00691">
    <property type="entry name" value="OmpA"/>
    <property type="match status" value="1"/>
</dbReference>
<feature type="chain" id="PRO_5047055744" evidence="6">
    <location>
        <begin position="30"/>
        <end position="523"/>
    </location>
</feature>
<reference evidence="8 9" key="1">
    <citation type="submission" date="2020-11" db="EMBL/GenBank/DDBJ databases">
        <title>Winogradskyella marina sp. nov., isolated from marine sediment.</title>
        <authorList>
            <person name="Bo J."/>
            <person name="Wang S."/>
            <person name="Song X."/>
            <person name="Du Z."/>
        </authorList>
    </citation>
    <scope>NUCLEOTIDE SEQUENCE [LARGE SCALE GENOMIC DNA]</scope>
    <source>
        <strain evidence="8 9">F6397</strain>
    </source>
</reference>
<feature type="region of interest" description="Disordered" evidence="5">
    <location>
        <begin position="493"/>
        <end position="515"/>
    </location>
</feature>
<evidence type="ECO:0000256" key="1">
    <source>
        <dbReference type="ARBA" id="ARBA00004442"/>
    </source>
</evidence>
<feature type="compositionally biased region" description="Basic and acidic residues" evidence="5">
    <location>
        <begin position="137"/>
        <end position="147"/>
    </location>
</feature>
<name>A0ABS0EI24_9FLAO</name>
<evidence type="ECO:0000256" key="4">
    <source>
        <dbReference type="PROSITE-ProRule" id="PRU00473"/>
    </source>
</evidence>
<proteinExistence type="predicted"/>
<sequence>MKKLPILKCLKQLATAILLVTLTTSNLEAQTKKLKRPKSKVRISSVDNFVQKSFNIYDKVYKYDGYAASGTSLDDEDIDVLEEAIEDGTTISDSAPAILKDIDGASVFKQAKATLQINKAKNALRYSIETSKELLVGHRENKNKEDKEDSELSSNSDKDTNSNSGNSSNSDDEGSKTEDAASNVSNGLEIYSKFDFVPGDELLFFDDFSQDFIGDLPSKWNTNGSGAVVKLNNVEGHWYELKSGQGLFVMPNINNLPEDYTIEFDLLTAGLSSKTASSAKFTIILSDTDLFKNGKSYVSVSLPLVQNREYSMRVHSYFEGKKGKIDTRTPVNISQELNNQPHIAISVTKHRYRLWINEVKHVDIPRFIEKLDVLNYLKFNLNSLNEDEHLMIKNLKILKGGEDLRRQLISKGKISTNGILFDSGSANIQPQSLGIVRQISQVLMQDESIKLNIIGHTDADGSDVTNLELSKARAAAVKEALVSIYKISESRLTTDGKGETQPVGDNNTAEGKSKNRRVEFVKI</sequence>
<dbReference type="InterPro" id="IPR036737">
    <property type="entry name" value="OmpA-like_sf"/>
</dbReference>
<evidence type="ECO:0000313" key="8">
    <source>
        <dbReference type="EMBL" id="MBF8150110.1"/>
    </source>
</evidence>
<keyword evidence="3" id="KW-0998">Cell outer membrane</keyword>
<dbReference type="Gene3D" id="3.30.1330.60">
    <property type="entry name" value="OmpA-like domain"/>
    <property type="match status" value="1"/>
</dbReference>
<accession>A0ABS0EI24</accession>
<feature type="signal peptide" evidence="6">
    <location>
        <begin position="1"/>
        <end position="29"/>
    </location>
</feature>
<organism evidence="8 9">
    <name type="scientific">Winogradskyella marina</name>
    <dbReference type="NCBI Taxonomy" id="2785530"/>
    <lineage>
        <taxon>Bacteria</taxon>
        <taxon>Pseudomonadati</taxon>
        <taxon>Bacteroidota</taxon>
        <taxon>Flavobacteriia</taxon>
        <taxon>Flavobacteriales</taxon>
        <taxon>Flavobacteriaceae</taxon>
        <taxon>Winogradskyella</taxon>
    </lineage>
</organism>
<protein>
    <submittedName>
        <fullName evidence="8">OmpA family protein</fullName>
    </submittedName>
</protein>
<gene>
    <name evidence="8" type="ORF">ITJ86_09395</name>
</gene>
<dbReference type="InterPro" id="IPR050330">
    <property type="entry name" value="Bact_OuterMem_StrucFunc"/>
</dbReference>
<dbReference type="PRINTS" id="PR01021">
    <property type="entry name" value="OMPADOMAIN"/>
</dbReference>
<dbReference type="EMBL" id="JADOET010000007">
    <property type="protein sequence ID" value="MBF8150110.1"/>
    <property type="molecule type" value="Genomic_DNA"/>
</dbReference>
<evidence type="ECO:0000313" key="9">
    <source>
        <dbReference type="Proteomes" id="UP000611215"/>
    </source>
</evidence>
<dbReference type="InterPro" id="IPR006665">
    <property type="entry name" value="OmpA-like"/>
</dbReference>
<dbReference type="CDD" id="cd07185">
    <property type="entry name" value="OmpA_C-like"/>
    <property type="match status" value="1"/>
</dbReference>
<evidence type="ECO:0000256" key="6">
    <source>
        <dbReference type="SAM" id="SignalP"/>
    </source>
</evidence>
<dbReference type="RefSeq" id="WP_195871386.1">
    <property type="nucleotide sequence ID" value="NZ_JADOET010000007.1"/>
</dbReference>
<keyword evidence="6" id="KW-0732">Signal</keyword>
<keyword evidence="9" id="KW-1185">Reference proteome</keyword>